<name>A0A316E2N4_9FLAO</name>
<comment type="caution">
    <text evidence="2">The sequence shown here is derived from an EMBL/GenBank/DDBJ whole genome shotgun (WGS) entry which is preliminary data.</text>
</comment>
<dbReference type="EMBL" id="QGGQ01000002">
    <property type="protein sequence ID" value="PWK24651.1"/>
    <property type="molecule type" value="Genomic_DNA"/>
</dbReference>
<reference evidence="1 4" key="2">
    <citation type="submission" date="2020-07" db="EMBL/GenBank/DDBJ databases">
        <title>The draft genome sequence of Maribacter polysiphoniae KCTC 22021.</title>
        <authorList>
            <person name="Mu L."/>
        </authorList>
    </citation>
    <scope>NUCLEOTIDE SEQUENCE [LARGE SCALE GENOMIC DNA]</scope>
    <source>
        <strain evidence="1 4">KCTC 22021</strain>
    </source>
</reference>
<proteinExistence type="predicted"/>
<dbReference type="Proteomes" id="UP000245667">
    <property type="component" value="Unassembled WGS sequence"/>
</dbReference>
<protein>
    <recommendedName>
        <fullName evidence="5">HMA domain-containing protein</fullName>
    </recommendedName>
</protein>
<reference evidence="2 3" key="1">
    <citation type="submission" date="2018-05" db="EMBL/GenBank/DDBJ databases">
        <title>Genomic Encyclopedia of Archaeal and Bacterial Type Strains, Phase II (KMG-II): from individual species to whole genera.</title>
        <authorList>
            <person name="Goeker M."/>
        </authorList>
    </citation>
    <scope>NUCLEOTIDE SEQUENCE [LARGE SCALE GENOMIC DNA]</scope>
    <source>
        <strain evidence="2 3">DSM 23514</strain>
    </source>
</reference>
<dbReference type="AlphaFoldDB" id="A0A316E2N4"/>
<organism evidence="2 3">
    <name type="scientific">Maribacter polysiphoniae</name>
    <dbReference type="NCBI Taxonomy" id="429344"/>
    <lineage>
        <taxon>Bacteria</taxon>
        <taxon>Pseudomonadati</taxon>
        <taxon>Bacteroidota</taxon>
        <taxon>Flavobacteriia</taxon>
        <taxon>Flavobacteriales</taxon>
        <taxon>Flavobacteriaceae</taxon>
        <taxon>Maribacter</taxon>
    </lineage>
</organism>
<dbReference type="OrthoDB" id="677920at2"/>
<gene>
    <name evidence="1" type="ORF">HZY62_00720</name>
    <name evidence="2" type="ORF">LX92_01015</name>
</gene>
<dbReference type="EMBL" id="JACWLN010000001">
    <property type="protein sequence ID" value="MBD1259095.1"/>
    <property type="molecule type" value="Genomic_DNA"/>
</dbReference>
<evidence type="ECO:0000313" key="3">
    <source>
        <dbReference type="Proteomes" id="UP000245667"/>
    </source>
</evidence>
<sequence length="78" mass="9213">MKTTYEIQHTTHELNPKEIKGRLLSLKHIWNVEVDQANALVSFEYLDHPVLEMVRKELTAMGYYVINDSHHLNKNLRP</sequence>
<evidence type="ECO:0000313" key="4">
    <source>
        <dbReference type="Proteomes" id="UP000651837"/>
    </source>
</evidence>
<evidence type="ECO:0000313" key="2">
    <source>
        <dbReference type="EMBL" id="PWK24651.1"/>
    </source>
</evidence>
<keyword evidence="4" id="KW-1185">Reference proteome</keyword>
<dbReference type="RefSeq" id="WP_109649204.1">
    <property type="nucleotide sequence ID" value="NZ_CAJQNU010000060.1"/>
</dbReference>
<evidence type="ECO:0008006" key="5">
    <source>
        <dbReference type="Google" id="ProtNLM"/>
    </source>
</evidence>
<dbReference type="Proteomes" id="UP000651837">
    <property type="component" value="Unassembled WGS sequence"/>
</dbReference>
<accession>A0A316E2N4</accession>
<evidence type="ECO:0000313" key="1">
    <source>
        <dbReference type="EMBL" id="MBD1259095.1"/>
    </source>
</evidence>